<accession>A0A1X7R272</accession>
<proteinExistence type="predicted"/>
<dbReference type="OrthoDB" id="4034942at2759"/>
<keyword evidence="1" id="KW-0812">Transmembrane</keyword>
<evidence type="ECO:0000256" key="1">
    <source>
        <dbReference type="SAM" id="Phobius"/>
    </source>
</evidence>
<dbReference type="AlphaFoldDB" id="A0A1X7R272"/>
<organism evidence="2 3">
    <name type="scientific">Maudiozyma saulgeensis</name>
    <dbReference type="NCBI Taxonomy" id="1789683"/>
    <lineage>
        <taxon>Eukaryota</taxon>
        <taxon>Fungi</taxon>
        <taxon>Dikarya</taxon>
        <taxon>Ascomycota</taxon>
        <taxon>Saccharomycotina</taxon>
        <taxon>Saccharomycetes</taxon>
        <taxon>Saccharomycetales</taxon>
        <taxon>Saccharomycetaceae</taxon>
        <taxon>Maudiozyma</taxon>
    </lineage>
</organism>
<keyword evidence="1" id="KW-0472">Membrane</keyword>
<keyword evidence="3" id="KW-1185">Reference proteome</keyword>
<feature type="transmembrane region" description="Helical" evidence="1">
    <location>
        <begin position="33"/>
        <end position="52"/>
    </location>
</feature>
<name>A0A1X7R272_9SACH</name>
<evidence type="ECO:0000313" key="3">
    <source>
        <dbReference type="Proteomes" id="UP000196158"/>
    </source>
</evidence>
<dbReference type="STRING" id="1789683.A0A1X7R272"/>
<gene>
    <name evidence="2" type="ORF">KASA_0O03608G</name>
</gene>
<dbReference type="EMBL" id="FXLY01000004">
    <property type="protein sequence ID" value="SMN19777.1"/>
    <property type="molecule type" value="Genomic_DNA"/>
</dbReference>
<evidence type="ECO:0000313" key="2">
    <source>
        <dbReference type="EMBL" id="SMN19777.1"/>
    </source>
</evidence>
<dbReference type="Proteomes" id="UP000196158">
    <property type="component" value="Unassembled WGS sequence"/>
</dbReference>
<sequence length="199" mass="22989">MSFTHWDKVQWPDQTKIIKGRLRNPTIMYIQNLFNNVGVVTSILYAILVMAIKPILVKQFLQRCELNGEALINLRKLVISLQKKLKTTHIAILGYNEKGNYIERTTQTEEIEETVVDDMECPWVKINENLQELNNDLDTFNKLNQNRSTTNLDFFNLGAKLLAQDINHVDNAGLLADQRTEMVNSIREIKGWFVGGKIR</sequence>
<protein>
    <submittedName>
        <fullName evidence="2">Similar to Saccharomyces cerevisiae YNL214W PEX17 Peroxisomal membrane peroxin and subunit of the docking complex that facilitates the import of peroxisomal matrix proteins</fullName>
    </submittedName>
</protein>
<keyword evidence="1" id="KW-1133">Transmembrane helix</keyword>
<dbReference type="SUPFAM" id="SSF58100">
    <property type="entry name" value="Bacterial hemolysins"/>
    <property type="match status" value="1"/>
</dbReference>
<reference evidence="2 3" key="1">
    <citation type="submission" date="2017-04" db="EMBL/GenBank/DDBJ databases">
        <authorList>
            <person name="Afonso C.L."/>
            <person name="Miller P.J."/>
            <person name="Scott M.A."/>
            <person name="Spackman E."/>
            <person name="Goraichik I."/>
            <person name="Dimitrov K.M."/>
            <person name="Suarez D.L."/>
            <person name="Swayne D.E."/>
        </authorList>
    </citation>
    <scope>NUCLEOTIDE SEQUENCE [LARGE SCALE GENOMIC DNA]</scope>
</reference>